<dbReference type="Pfam" id="PF14223">
    <property type="entry name" value="Retrotran_gag_2"/>
    <property type="match status" value="1"/>
</dbReference>
<gene>
    <name evidence="1" type="ORF">ALMOND_2B019990</name>
</gene>
<dbReference type="InParanoid" id="A0A5E4EM34"/>
<reference evidence="2" key="1">
    <citation type="journal article" date="2020" name="Plant J.">
        <title>Transposons played a major role in the diversification between the closely related almond and peach genomes: results from the almond genome sequence.</title>
        <authorList>
            <person name="Alioto T."/>
            <person name="Alexiou K.G."/>
            <person name="Bardil A."/>
            <person name="Barteri F."/>
            <person name="Castanera R."/>
            <person name="Cruz F."/>
            <person name="Dhingra A."/>
            <person name="Duval H."/>
            <person name="Fernandez I Marti A."/>
            <person name="Frias L."/>
            <person name="Galan B."/>
            <person name="Garcia J.L."/>
            <person name="Howad W."/>
            <person name="Gomez-Garrido J."/>
            <person name="Gut M."/>
            <person name="Julca I."/>
            <person name="Morata J."/>
            <person name="Puigdomenech P."/>
            <person name="Ribeca P."/>
            <person name="Rubio Cabetas M.J."/>
            <person name="Vlasova A."/>
            <person name="Wirthensohn M."/>
            <person name="Garcia-Mas J."/>
            <person name="Gabaldon T."/>
            <person name="Casacuberta J.M."/>
            <person name="Arus P."/>
        </authorList>
    </citation>
    <scope>NUCLEOTIDE SEQUENCE [LARGE SCALE GENOMIC DNA]</scope>
    <source>
        <strain evidence="2">cv. Texas</strain>
    </source>
</reference>
<protein>
    <submittedName>
        <fullName evidence="1">PREDICTED: Retrovirus-related Pol poly from transposon TNT</fullName>
    </submittedName>
</protein>
<organism evidence="1 2">
    <name type="scientific">Prunus dulcis</name>
    <name type="common">Almond</name>
    <name type="synonym">Amygdalus dulcis</name>
    <dbReference type="NCBI Taxonomy" id="3755"/>
    <lineage>
        <taxon>Eukaryota</taxon>
        <taxon>Viridiplantae</taxon>
        <taxon>Streptophyta</taxon>
        <taxon>Embryophyta</taxon>
        <taxon>Tracheophyta</taxon>
        <taxon>Spermatophyta</taxon>
        <taxon>Magnoliopsida</taxon>
        <taxon>eudicotyledons</taxon>
        <taxon>Gunneridae</taxon>
        <taxon>Pentapetalae</taxon>
        <taxon>rosids</taxon>
        <taxon>fabids</taxon>
        <taxon>Rosales</taxon>
        <taxon>Rosaceae</taxon>
        <taxon>Amygdaloideae</taxon>
        <taxon>Amygdaleae</taxon>
        <taxon>Prunus</taxon>
    </lineage>
</organism>
<accession>A0A5E4EM34</accession>
<dbReference type="OMA" id="CIETCRE"/>
<dbReference type="EMBL" id="CABIKO010000017">
    <property type="protein sequence ID" value="VVA16130.1"/>
    <property type="molecule type" value="Genomic_DNA"/>
</dbReference>
<sequence length="71" mass="8309">MEYTAKQTWKKLEEMFAAKLLSNKLFMKEELHSLKMEEGASMMEHVSTFNSCIVDLQKMNDTYVQEGNLEV</sequence>
<evidence type="ECO:0000313" key="1">
    <source>
        <dbReference type="EMBL" id="VVA16130.1"/>
    </source>
</evidence>
<dbReference type="Gramene" id="VVA16130">
    <property type="protein sequence ID" value="VVA16130"/>
    <property type="gene ID" value="Prudul26B019990"/>
</dbReference>
<dbReference type="Proteomes" id="UP000327085">
    <property type="component" value="Chromosome 1"/>
</dbReference>
<name>A0A5E4EM34_PRUDU</name>
<proteinExistence type="predicted"/>
<dbReference type="AlphaFoldDB" id="A0A5E4EM34"/>
<evidence type="ECO:0000313" key="2">
    <source>
        <dbReference type="Proteomes" id="UP000327085"/>
    </source>
</evidence>